<proteinExistence type="predicted"/>
<gene>
    <name evidence="1" type="ORF">LY79DRAFT_58464</name>
</gene>
<dbReference type="GeneID" id="85444657"/>
<keyword evidence="2" id="KW-1185">Reference proteome</keyword>
<sequence>MYTQLRHNAESVFISYTSSRWRLVWDQIHRFKQHLHQNGLILGSRHDNDLFYHIPALEDGLKTSCHIRELLEHSGYPTHHHRIFMGEFFPRHLPRLLHRDVWERITESPPDSWLIKTPFQSEHLRRRIVVLIV</sequence>
<dbReference type="AlphaFoldDB" id="A0AAD8Q5H1"/>
<accession>A0AAD8Q5H1</accession>
<name>A0AAD8Q5H1_9PEZI</name>
<reference evidence="1" key="1">
    <citation type="submission" date="2021-06" db="EMBL/GenBank/DDBJ databases">
        <title>Comparative genomics, transcriptomics and evolutionary studies reveal genomic signatures of adaptation to plant cell wall in hemibiotrophic fungi.</title>
        <authorList>
            <consortium name="DOE Joint Genome Institute"/>
            <person name="Baroncelli R."/>
            <person name="Diaz J.F."/>
            <person name="Benocci T."/>
            <person name="Peng M."/>
            <person name="Battaglia E."/>
            <person name="Haridas S."/>
            <person name="Andreopoulos W."/>
            <person name="Labutti K."/>
            <person name="Pangilinan J."/>
            <person name="Floch G.L."/>
            <person name="Makela M.R."/>
            <person name="Henrissat B."/>
            <person name="Grigoriev I.V."/>
            <person name="Crouch J.A."/>
            <person name="De Vries R.P."/>
            <person name="Sukno S.A."/>
            <person name="Thon M.R."/>
        </authorList>
    </citation>
    <scope>NUCLEOTIDE SEQUENCE</scope>
    <source>
        <strain evidence="1">CBS 125086</strain>
    </source>
</reference>
<dbReference type="EMBL" id="JAHLJV010000012">
    <property type="protein sequence ID" value="KAK1596251.1"/>
    <property type="molecule type" value="Genomic_DNA"/>
</dbReference>
<comment type="caution">
    <text evidence="1">The sequence shown here is derived from an EMBL/GenBank/DDBJ whole genome shotgun (WGS) entry which is preliminary data.</text>
</comment>
<protein>
    <submittedName>
        <fullName evidence="1">Uncharacterized protein</fullName>
    </submittedName>
</protein>
<evidence type="ECO:0000313" key="1">
    <source>
        <dbReference type="EMBL" id="KAK1596251.1"/>
    </source>
</evidence>
<organism evidence="1 2">
    <name type="scientific">Colletotrichum navitas</name>
    <dbReference type="NCBI Taxonomy" id="681940"/>
    <lineage>
        <taxon>Eukaryota</taxon>
        <taxon>Fungi</taxon>
        <taxon>Dikarya</taxon>
        <taxon>Ascomycota</taxon>
        <taxon>Pezizomycotina</taxon>
        <taxon>Sordariomycetes</taxon>
        <taxon>Hypocreomycetidae</taxon>
        <taxon>Glomerellales</taxon>
        <taxon>Glomerellaceae</taxon>
        <taxon>Colletotrichum</taxon>
        <taxon>Colletotrichum graminicola species complex</taxon>
    </lineage>
</organism>
<evidence type="ECO:0000313" key="2">
    <source>
        <dbReference type="Proteomes" id="UP001230504"/>
    </source>
</evidence>
<dbReference type="Proteomes" id="UP001230504">
    <property type="component" value="Unassembled WGS sequence"/>
</dbReference>
<dbReference type="RefSeq" id="XP_060417137.1">
    <property type="nucleotide sequence ID" value="XM_060560417.1"/>
</dbReference>